<dbReference type="PANTHER" id="PTHR36582:SF2">
    <property type="entry name" value="ANTITOXIN PARD"/>
    <property type="match status" value="1"/>
</dbReference>
<dbReference type="InterPro" id="IPR038296">
    <property type="entry name" value="ParD_sf"/>
</dbReference>
<evidence type="ECO:0000313" key="5">
    <source>
        <dbReference type="Proteomes" id="UP000037755"/>
    </source>
</evidence>
<evidence type="ECO:0000256" key="3">
    <source>
        <dbReference type="SAM" id="Coils"/>
    </source>
</evidence>
<dbReference type="Pfam" id="PF03693">
    <property type="entry name" value="ParD_antitoxin"/>
    <property type="match status" value="1"/>
</dbReference>
<dbReference type="InterPro" id="IPR022789">
    <property type="entry name" value="ParD"/>
</dbReference>
<keyword evidence="3" id="KW-0175">Coiled coil</keyword>
<evidence type="ECO:0000256" key="1">
    <source>
        <dbReference type="ARBA" id="ARBA00008580"/>
    </source>
</evidence>
<dbReference type="Proteomes" id="UP000037755">
    <property type="component" value="Unassembled WGS sequence"/>
</dbReference>
<dbReference type="GO" id="GO:0006355">
    <property type="term" value="P:regulation of DNA-templated transcription"/>
    <property type="evidence" value="ECO:0007669"/>
    <property type="project" value="InterPro"/>
</dbReference>
<proteinExistence type="inferred from homology"/>
<evidence type="ECO:0000313" key="4">
    <source>
        <dbReference type="EMBL" id="KOS05253.1"/>
    </source>
</evidence>
<dbReference type="STRING" id="1202724.AM493_03790"/>
<sequence>MAKNTSILLGNHFDDFISKEVASGRYNSASEVIRSALRLLELEEDKIKRLRNELEEGENSGFIDDFNPQKHLENLRKKHV</sequence>
<gene>
    <name evidence="4" type="ORF">AM493_03790</name>
</gene>
<dbReference type="Gene3D" id="6.10.10.120">
    <property type="entry name" value="Antitoxin ParD1-like"/>
    <property type="match status" value="1"/>
</dbReference>
<dbReference type="OrthoDB" id="9815501at2"/>
<dbReference type="AlphaFoldDB" id="A0A0M8M7V4"/>
<accession>A0A0M8M7V4</accession>
<reference evidence="4 5" key="1">
    <citation type="submission" date="2015-08" db="EMBL/GenBank/DDBJ databases">
        <title>Whole genome sequence of Flavobacterium akiainvivens IK-1T, from decaying Wikstroemia oahuensis, an endemic Hawaiian shrub.</title>
        <authorList>
            <person name="Wan X."/>
            <person name="Hou S."/>
            <person name="Saito J."/>
            <person name="Donachie S."/>
        </authorList>
    </citation>
    <scope>NUCLEOTIDE SEQUENCE [LARGE SCALE GENOMIC DNA]</scope>
    <source>
        <strain evidence="4 5">IK-1</strain>
    </source>
</reference>
<name>A0A0M8M7V4_9FLAO</name>
<dbReference type="RefSeq" id="WP_054406323.1">
    <property type="nucleotide sequence ID" value="NZ_FOYA01000006.1"/>
</dbReference>
<protein>
    <submittedName>
        <fullName evidence="4">Antitoxin</fullName>
    </submittedName>
</protein>
<organism evidence="4 5">
    <name type="scientific">Flavobacterium akiainvivens</name>
    <dbReference type="NCBI Taxonomy" id="1202724"/>
    <lineage>
        <taxon>Bacteria</taxon>
        <taxon>Pseudomonadati</taxon>
        <taxon>Bacteroidota</taxon>
        <taxon>Flavobacteriia</taxon>
        <taxon>Flavobacteriales</taxon>
        <taxon>Flavobacteriaceae</taxon>
        <taxon>Flavobacterium</taxon>
    </lineage>
</organism>
<dbReference type="InterPro" id="IPR010985">
    <property type="entry name" value="Ribbon_hlx_hlx"/>
</dbReference>
<dbReference type="EMBL" id="LIYD01000005">
    <property type="protein sequence ID" value="KOS05253.1"/>
    <property type="molecule type" value="Genomic_DNA"/>
</dbReference>
<dbReference type="PATRIC" id="fig|1202724.3.peg.780"/>
<comment type="caution">
    <text evidence="4">The sequence shown here is derived from an EMBL/GenBank/DDBJ whole genome shotgun (WGS) entry which is preliminary data.</text>
</comment>
<dbReference type="PANTHER" id="PTHR36582">
    <property type="entry name" value="ANTITOXIN PARD"/>
    <property type="match status" value="1"/>
</dbReference>
<feature type="coiled-coil region" evidence="3">
    <location>
        <begin position="33"/>
        <end position="60"/>
    </location>
</feature>
<keyword evidence="2" id="KW-1277">Toxin-antitoxin system</keyword>
<comment type="similarity">
    <text evidence="1">Belongs to the ParD antitoxin family.</text>
</comment>
<dbReference type="SUPFAM" id="SSF47598">
    <property type="entry name" value="Ribbon-helix-helix"/>
    <property type="match status" value="1"/>
</dbReference>
<evidence type="ECO:0000256" key="2">
    <source>
        <dbReference type="ARBA" id="ARBA00022649"/>
    </source>
</evidence>
<keyword evidence="5" id="KW-1185">Reference proteome</keyword>
<dbReference type="NCBIfam" id="TIGR02606">
    <property type="entry name" value="antidote_CC2985"/>
    <property type="match status" value="1"/>
</dbReference>